<proteinExistence type="predicted"/>
<dbReference type="Proteomes" id="UP000269276">
    <property type="component" value="Unassembled WGS sequence"/>
</dbReference>
<dbReference type="EMBL" id="QWIP01000621">
    <property type="protein sequence ID" value="RMY58498.1"/>
    <property type="molecule type" value="Genomic_DNA"/>
</dbReference>
<evidence type="ECO:0000313" key="1">
    <source>
        <dbReference type="EMBL" id="RMY58498.1"/>
    </source>
</evidence>
<dbReference type="AlphaFoldDB" id="A0A3M7D2E8"/>
<gene>
    <name evidence="1" type="ORF">D0863_12248</name>
</gene>
<accession>A0A3M7D2E8</accession>
<dbReference type="OrthoDB" id="5405126at2759"/>
<name>A0A3M7D2E8_HORWE</name>
<comment type="caution">
    <text evidence="1">The sequence shown here is derived from an EMBL/GenBank/DDBJ whole genome shotgun (WGS) entry which is preliminary data.</text>
</comment>
<protein>
    <submittedName>
        <fullName evidence="1">Uncharacterized protein</fullName>
    </submittedName>
</protein>
<reference evidence="1 2" key="1">
    <citation type="journal article" date="2018" name="BMC Genomics">
        <title>Genomic evidence for intraspecific hybridization in a clonal and extremely halotolerant yeast.</title>
        <authorList>
            <person name="Gostincar C."/>
            <person name="Stajich J.E."/>
            <person name="Zupancic J."/>
            <person name="Zalar P."/>
            <person name="Gunde-Cimerman N."/>
        </authorList>
    </citation>
    <scope>NUCLEOTIDE SEQUENCE [LARGE SCALE GENOMIC DNA]</scope>
    <source>
        <strain evidence="1 2">EXF-2682</strain>
    </source>
</reference>
<organism evidence="1 2">
    <name type="scientific">Hortaea werneckii</name>
    <name type="common">Black yeast</name>
    <name type="synonym">Cladosporium werneckii</name>
    <dbReference type="NCBI Taxonomy" id="91943"/>
    <lineage>
        <taxon>Eukaryota</taxon>
        <taxon>Fungi</taxon>
        <taxon>Dikarya</taxon>
        <taxon>Ascomycota</taxon>
        <taxon>Pezizomycotina</taxon>
        <taxon>Dothideomycetes</taxon>
        <taxon>Dothideomycetidae</taxon>
        <taxon>Mycosphaerellales</taxon>
        <taxon>Teratosphaeriaceae</taxon>
        <taxon>Hortaea</taxon>
    </lineage>
</organism>
<evidence type="ECO:0000313" key="2">
    <source>
        <dbReference type="Proteomes" id="UP000269276"/>
    </source>
</evidence>
<sequence length="521" mass="58756">MARHCLNACLRFASGRAAGAESDMVAVWTEAVFYVRSVQCSRWAGLSAYTERAGWIAGKFGRAKTAVKLQWDGIATLQPLDSTSLDCPGRPHRHHEQRLYPLRAAPPTHRYPFRRLVLRRPPRLHLLRRETEAPYVLHYHVYLSLHIYKDNGLSQSGLANKTTIDGIPNFSETSNDDLNNVLASMRSTHFIPGYLPKQERRMILGRKYRQQLQDNPVTVNVADEEIDLEWLDREKDIPNRTDLFHRAIDLMASTNNWTNLPSLLTGLKHSGAKLEEKALGKTVRKAASAGRIGIIIQCLQQSTNTGLTLRHEEVLQNVLWALHSTPQLTGWTDEEALLHSLKAANQIALLLETPEHNPCIKTTKNHILRPNDPRRRPEVLALFLELAAVYSWKFQAGRDTDGKVNTYTSRLLSILSTSHPEARQLPGSLTPRKSGPQREMLMGVPLWHGLSLAEKILSQEGKKSSGASSSLSTEQFGMLTRVREDYESGLRLLAEALQAEGPKEGSYGDQALRWWRDCVRD</sequence>